<accession>A0A6M3JYS8</accession>
<proteinExistence type="predicted"/>
<evidence type="ECO:0000313" key="1">
    <source>
        <dbReference type="EMBL" id="QJA75109.1"/>
    </source>
</evidence>
<dbReference type="EMBL" id="MT142699">
    <property type="protein sequence ID" value="QJA87349.1"/>
    <property type="molecule type" value="Genomic_DNA"/>
</dbReference>
<dbReference type="EMBL" id="MT145016">
    <property type="protein sequence ID" value="QJI02614.1"/>
    <property type="molecule type" value="Genomic_DNA"/>
</dbReference>
<dbReference type="AlphaFoldDB" id="A0A6M3JYS8"/>
<gene>
    <name evidence="3" type="ORF">MM171B02046_0006</name>
    <name evidence="1" type="ORF">MM415A01868_0011</name>
    <name evidence="2" type="ORF">MM415B03014_0006</name>
    <name evidence="4" type="ORF">TM448B03451_0009</name>
</gene>
<reference evidence="1" key="1">
    <citation type="submission" date="2020-03" db="EMBL/GenBank/DDBJ databases">
        <title>The deep terrestrial virosphere.</title>
        <authorList>
            <person name="Holmfeldt K."/>
            <person name="Nilsson E."/>
            <person name="Simone D."/>
            <person name="Lopez-Fernandez M."/>
            <person name="Wu X."/>
            <person name="de Brujin I."/>
            <person name="Lundin D."/>
            <person name="Andersson A."/>
            <person name="Bertilsson S."/>
            <person name="Dopson M."/>
        </authorList>
    </citation>
    <scope>NUCLEOTIDE SEQUENCE</scope>
    <source>
        <strain evidence="3">MM171B02046</strain>
        <strain evidence="1">MM415A01868</strain>
        <strain evidence="2">MM415B03014</strain>
        <strain evidence="4">TM448B03451</strain>
    </source>
</reference>
<name>A0A6M3JYS8_9ZZZZ</name>
<protein>
    <submittedName>
        <fullName evidence="1">Uncharacterized protein</fullName>
    </submittedName>
</protein>
<evidence type="ECO:0000313" key="2">
    <source>
        <dbReference type="EMBL" id="QJA87349.1"/>
    </source>
</evidence>
<evidence type="ECO:0000313" key="3">
    <source>
        <dbReference type="EMBL" id="QJB01748.1"/>
    </source>
</evidence>
<organism evidence="1">
    <name type="scientific">viral metagenome</name>
    <dbReference type="NCBI Taxonomy" id="1070528"/>
    <lineage>
        <taxon>unclassified sequences</taxon>
        <taxon>metagenomes</taxon>
        <taxon>organismal metagenomes</taxon>
    </lineage>
</organism>
<dbReference type="EMBL" id="MT142141">
    <property type="protein sequence ID" value="QJA75109.1"/>
    <property type="molecule type" value="Genomic_DNA"/>
</dbReference>
<dbReference type="EMBL" id="MT143730">
    <property type="protein sequence ID" value="QJB01748.1"/>
    <property type="molecule type" value="Genomic_DNA"/>
</dbReference>
<sequence length="120" mass="13426">MARKDALRLRAVEVFSSAGLQTLYSEQVPTGQMWCIDHTAWEIDKATSGGSTRCRLYIDGHGYKHSIAEQDAPAADTLYTWSKNEYLYPGERLALDIDQGQAATTVNMCMTGYREEIKDA</sequence>
<evidence type="ECO:0000313" key="4">
    <source>
        <dbReference type="EMBL" id="QJI02614.1"/>
    </source>
</evidence>